<gene>
    <name evidence="2" type="ORF">GCM10010357_37960</name>
</gene>
<evidence type="ECO:0000256" key="1">
    <source>
        <dbReference type="SAM" id="MobiDB-lite"/>
    </source>
</evidence>
<proteinExistence type="predicted"/>
<feature type="region of interest" description="Disordered" evidence="1">
    <location>
        <begin position="1"/>
        <end position="21"/>
    </location>
</feature>
<evidence type="ECO:0000313" key="3">
    <source>
        <dbReference type="Proteomes" id="UP001500879"/>
    </source>
</evidence>
<protein>
    <submittedName>
        <fullName evidence="2">Uncharacterized protein</fullName>
    </submittedName>
</protein>
<dbReference type="Proteomes" id="UP001500879">
    <property type="component" value="Unassembled WGS sequence"/>
</dbReference>
<name>A0ABP3IP73_9ACTN</name>
<accession>A0ABP3IP73</accession>
<feature type="compositionally biased region" description="Pro residues" evidence="1">
    <location>
        <begin position="10"/>
        <end position="20"/>
    </location>
</feature>
<evidence type="ECO:0000313" key="2">
    <source>
        <dbReference type="EMBL" id="GAA0413222.1"/>
    </source>
</evidence>
<comment type="caution">
    <text evidence="2">The sequence shown here is derived from an EMBL/GenBank/DDBJ whole genome shotgun (WGS) entry which is preliminary data.</text>
</comment>
<organism evidence="2 3">
    <name type="scientific">Streptomyces luteireticuli</name>
    <dbReference type="NCBI Taxonomy" id="173858"/>
    <lineage>
        <taxon>Bacteria</taxon>
        <taxon>Bacillati</taxon>
        <taxon>Actinomycetota</taxon>
        <taxon>Actinomycetes</taxon>
        <taxon>Kitasatosporales</taxon>
        <taxon>Streptomycetaceae</taxon>
        <taxon>Streptomyces</taxon>
    </lineage>
</organism>
<sequence length="95" mass="9882">MPGSRRVTAQPPPDASPPEPRAITANVLLTGDTAAAIRQLAAVEGRTPESLALEYAAGVLVIPVEPIDASDWGIFDGPPDLAARADEYLRGGHGR</sequence>
<dbReference type="EMBL" id="BAAABX010000044">
    <property type="protein sequence ID" value="GAA0413222.1"/>
    <property type="molecule type" value="Genomic_DNA"/>
</dbReference>
<keyword evidence="3" id="KW-1185">Reference proteome</keyword>
<reference evidence="3" key="1">
    <citation type="journal article" date="2019" name="Int. J. Syst. Evol. Microbiol.">
        <title>The Global Catalogue of Microorganisms (GCM) 10K type strain sequencing project: providing services to taxonomists for standard genome sequencing and annotation.</title>
        <authorList>
            <consortium name="The Broad Institute Genomics Platform"/>
            <consortium name="The Broad Institute Genome Sequencing Center for Infectious Disease"/>
            <person name="Wu L."/>
            <person name="Ma J."/>
        </authorList>
    </citation>
    <scope>NUCLEOTIDE SEQUENCE [LARGE SCALE GENOMIC DNA]</scope>
    <source>
        <strain evidence="3">JCM 4788</strain>
    </source>
</reference>